<dbReference type="PROSITE" id="PS50893">
    <property type="entry name" value="ABC_TRANSPORTER_2"/>
    <property type="match status" value="1"/>
</dbReference>
<dbReference type="GO" id="GO:0015421">
    <property type="term" value="F:ABC-type oligopeptide transporter activity"/>
    <property type="evidence" value="ECO:0007669"/>
    <property type="project" value="TreeGrafter"/>
</dbReference>
<dbReference type="InterPro" id="IPR027417">
    <property type="entry name" value="P-loop_NTPase"/>
</dbReference>
<dbReference type="Pfam" id="PF00005">
    <property type="entry name" value="ABC_tran"/>
    <property type="match status" value="1"/>
</dbReference>
<evidence type="ECO:0000256" key="4">
    <source>
        <dbReference type="ARBA" id="ARBA00023136"/>
    </source>
</evidence>
<feature type="transmembrane region" description="Helical" evidence="5">
    <location>
        <begin position="233"/>
        <end position="260"/>
    </location>
</feature>
<dbReference type="Proteomes" id="UP000292564">
    <property type="component" value="Unassembled WGS sequence"/>
</dbReference>
<evidence type="ECO:0000313" key="9">
    <source>
        <dbReference type="Proteomes" id="UP000292564"/>
    </source>
</evidence>
<keyword evidence="4 5" id="KW-0472">Membrane</keyword>
<gene>
    <name evidence="8" type="ORF">EV385_0006</name>
</gene>
<dbReference type="GO" id="GO:0005524">
    <property type="term" value="F:ATP binding"/>
    <property type="evidence" value="ECO:0007669"/>
    <property type="project" value="InterPro"/>
</dbReference>
<dbReference type="PROSITE" id="PS00211">
    <property type="entry name" value="ABC_TRANSPORTER_1"/>
    <property type="match status" value="1"/>
</dbReference>
<dbReference type="Gene3D" id="1.20.1560.10">
    <property type="entry name" value="ABC transporter type 1, transmembrane domain"/>
    <property type="match status" value="1"/>
</dbReference>
<organism evidence="8 9">
    <name type="scientific">Krasilnikovia cinnamomea</name>
    <dbReference type="NCBI Taxonomy" id="349313"/>
    <lineage>
        <taxon>Bacteria</taxon>
        <taxon>Bacillati</taxon>
        <taxon>Actinomycetota</taxon>
        <taxon>Actinomycetes</taxon>
        <taxon>Micromonosporales</taxon>
        <taxon>Micromonosporaceae</taxon>
        <taxon>Krasilnikovia</taxon>
    </lineage>
</organism>
<keyword evidence="2 5" id="KW-0812">Transmembrane</keyword>
<evidence type="ECO:0000259" key="7">
    <source>
        <dbReference type="PROSITE" id="PS50929"/>
    </source>
</evidence>
<dbReference type="InterPro" id="IPR039421">
    <property type="entry name" value="Type_1_exporter"/>
</dbReference>
<feature type="transmembrane region" description="Helical" evidence="5">
    <location>
        <begin position="56"/>
        <end position="76"/>
    </location>
</feature>
<comment type="caution">
    <text evidence="8">The sequence shown here is derived from an EMBL/GenBank/DDBJ whole genome shotgun (WGS) entry which is preliminary data.</text>
</comment>
<dbReference type="SUPFAM" id="SSF52540">
    <property type="entry name" value="P-loop containing nucleoside triphosphate hydrolases"/>
    <property type="match status" value="1"/>
</dbReference>
<dbReference type="InterPro" id="IPR036640">
    <property type="entry name" value="ABC1_TM_sf"/>
</dbReference>
<evidence type="ECO:0000313" key="8">
    <source>
        <dbReference type="EMBL" id="RZU48293.1"/>
    </source>
</evidence>
<evidence type="ECO:0000256" key="1">
    <source>
        <dbReference type="ARBA" id="ARBA00004651"/>
    </source>
</evidence>
<dbReference type="GO" id="GO:0005886">
    <property type="term" value="C:plasma membrane"/>
    <property type="evidence" value="ECO:0007669"/>
    <property type="project" value="UniProtKB-SubCell"/>
</dbReference>
<evidence type="ECO:0000256" key="5">
    <source>
        <dbReference type="SAM" id="Phobius"/>
    </source>
</evidence>
<keyword evidence="9" id="KW-1185">Reference proteome</keyword>
<dbReference type="InterPro" id="IPR017871">
    <property type="entry name" value="ABC_transporter-like_CS"/>
</dbReference>
<dbReference type="Gene3D" id="3.40.50.300">
    <property type="entry name" value="P-loop containing nucleotide triphosphate hydrolases"/>
    <property type="match status" value="1"/>
</dbReference>
<sequence length="561" mass="58307">MRGPVRYLWWLVRGQRARVAAGVAVGTAWMVGLTLPPYLLSLAVDRGLQPRRPAALAGWAAALLAVGVANAVLAIVRHRTTTKIRLDAGLRTVREVLAHATRLGAALPRRLPPGEVVTLGIGDVWVLAQALTVTGPGVGALVAYVVVAALLAGISPLLAVVVLAGAPVLALAVGPLLGRLHHADSRYRDRQGDLAARLVDVLGGLRILGGLGGQRATARRYGRDSRLLRDEGYRVGAVTSWIQALGAGLPALFLAVVTWLGARLAARGDITVGDLVAVYGYAAVLVVPVAFLIEGGSDISRALVAGRRVADFLALRPEHDVAPAVPAPRGPVSLHDPASGVTVAAGRITALAGAHPAEAVAVVDRLGRFGPTAASWAGVRLDRIATGGLRERILVADNEAELFAGSLNDVVAGRFDPDDAALLRALDTALARDVADGLAARVEHRGRNLSGGQRQRIRLARALYADPEVLLAVEPTSALDAHTESAIAQRLAAARAGRTTLLATTSAALLARADVVLFLVDGRVLACGSHRELLATVPGYRALVLRGADGPVAARPRSATR</sequence>
<dbReference type="Pfam" id="PF00664">
    <property type="entry name" value="ABC_membrane"/>
    <property type="match status" value="1"/>
</dbReference>
<dbReference type="GO" id="GO:0016887">
    <property type="term" value="F:ATP hydrolysis activity"/>
    <property type="evidence" value="ECO:0007669"/>
    <property type="project" value="InterPro"/>
</dbReference>
<dbReference type="InterPro" id="IPR011527">
    <property type="entry name" value="ABC1_TM_dom"/>
</dbReference>
<accession>A0A4Q7ZDW4</accession>
<dbReference type="PANTHER" id="PTHR43394">
    <property type="entry name" value="ATP-DEPENDENT PERMEASE MDL1, MITOCHONDRIAL"/>
    <property type="match status" value="1"/>
</dbReference>
<dbReference type="EMBL" id="SHKY01000001">
    <property type="protein sequence ID" value="RZU48293.1"/>
    <property type="molecule type" value="Genomic_DNA"/>
</dbReference>
<protein>
    <submittedName>
        <fullName evidence="8">ABC-type multidrug transport system fused ATPase/permease subunit</fullName>
    </submittedName>
</protein>
<comment type="subcellular location">
    <subcellularLocation>
        <location evidence="1">Cell membrane</location>
        <topology evidence="1">Multi-pass membrane protein</topology>
    </subcellularLocation>
</comment>
<dbReference type="PANTHER" id="PTHR43394:SF1">
    <property type="entry name" value="ATP-BINDING CASSETTE SUB-FAMILY B MEMBER 10, MITOCHONDRIAL"/>
    <property type="match status" value="1"/>
</dbReference>
<evidence type="ECO:0000256" key="2">
    <source>
        <dbReference type="ARBA" id="ARBA00022692"/>
    </source>
</evidence>
<dbReference type="InterPro" id="IPR003439">
    <property type="entry name" value="ABC_transporter-like_ATP-bd"/>
</dbReference>
<feature type="transmembrane region" description="Helical" evidence="5">
    <location>
        <begin position="141"/>
        <end position="173"/>
    </location>
</feature>
<name>A0A4Q7ZDW4_9ACTN</name>
<dbReference type="PROSITE" id="PS50929">
    <property type="entry name" value="ABC_TM1F"/>
    <property type="match status" value="1"/>
</dbReference>
<dbReference type="AlphaFoldDB" id="A0A4Q7ZDW4"/>
<evidence type="ECO:0000259" key="6">
    <source>
        <dbReference type="PROSITE" id="PS50893"/>
    </source>
</evidence>
<keyword evidence="3 5" id="KW-1133">Transmembrane helix</keyword>
<proteinExistence type="predicted"/>
<dbReference type="SUPFAM" id="SSF90123">
    <property type="entry name" value="ABC transporter transmembrane region"/>
    <property type="match status" value="1"/>
</dbReference>
<feature type="domain" description="ABC transporter" evidence="6">
    <location>
        <begin position="284"/>
        <end position="546"/>
    </location>
</feature>
<reference evidence="8 9" key="1">
    <citation type="submission" date="2019-02" db="EMBL/GenBank/DDBJ databases">
        <title>Sequencing the genomes of 1000 actinobacteria strains.</title>
        <authorList>
            <person name="Klenk H.-P."/>
        </authorList>
    </citation>
    <scope>NUCLEOTIDE SEQUENCE [LARGE SCALE GENOMIC DNA]</scope>
    <source>
        <strain evidence="8 9">DSM 45162</strain>
    </source>
</reference>
<feature type="transmembrane region" description="Helical" evidence="5">
    <location>
        <begin position="272"/>
        <end position="293"/>
    </location>
</feature>
<feature type="domain" description="ABC transmembrane type-1" evidence="7">
    <location>
        <begin position="20"/>
        <end position="301"/>
    </location>
</feature>
<feature type="transmembrane region" description="Helical" evidence="5">
    <location>
        <begin position="21"/>
        <end position="44"/>
    </location>
</feature>
<evidence type="ECO:0000256" key="3">
    <source>
        <dbReference type="ARBA" id="ARBA00022989"/>
    </source>
</evidence>